<reference evidence="1 2" key="1">
    <citation type="submission" date="2017-11" db="EMBL/GenBank/DDBJ databases">
        <title>De-novo sequencing of pomegranate (Punica granatum L.) genome.</title>
        <authorList>
            <person name="Akparov Z."/>
            <person name="Amiraslanov A."/>
            <person name="Hajiyeva S."/>
            <person name="Abbasov M."/>
            <person name="Kaur K."/>
            <person name="Hamwieh A."/>
            <person name="Solovyev V."/>
            <person name="Salamov A."/>
            <person name="Braich B."/>
            <person name="Kosarev P."/>
            <person name="Mahmoud A."/>
            <person name="Hajiyev E."/>
            <person name="Babayeva S."/>
            <person name="Izzatullayeva V."/>
            <person name="Mammadov A."/>
            <person name="Mammadov A."/>
            <person name="Sharifova S."/>
            <person name="Ojaghi J."/>
            <person name="Eynullazada K."/>
            <person name="Bayramov B."/>
            <person name="Abdulazimova A."/>
            <person name="Shahmuradov I."/>
        </authorList>
    </citation>
    <scope>NUCLEOTIDE SEQUENCE [LARGE SCALE GENOMIC DNA]</scope>
    <source>
        <strain evidence="2">cv. AG2017</strain>
        <tissue evidence="1">Leaf</tissue>
    </source>
</reference>
<evidence type="ECO:0000313" key="2">
    <source>
        <dbReference type="Proteomes" id="UP000233551"/>
    </source>
</evidence>
<keyword evidence="2" id="KW-1185">Reference proteome</keyword>
<name>A0A2I0JBJ6_PUNGR</name>
<gene>
    <name evidence="1" type="ORF">CRG98_025990</name>
</gene>
<comment type="caution">
    <text evidence="1">The sequence shown here is derived from an EMBL/GenBank/DDBJ whole genome shotgun (WGS) entry which is preliminary data.</text>
</comment>
<protein>
    <submittedName>
        <fullName evidence="1">Uncharacterized protein</fullName>
    </submittedName>
</protein>
<evidence type="ECO:0000313" key="1">
    <source>
        <dbReference type="EMBL" id="PKI53622.1"/>
    </source>
</evidence>
<organism evidence="1 2">
    <name type="scientific">Punica granatum</name>
    <name type="common">Pomegranate</name>
    <dbReference type="NCBI Taxonomy" id="22663"/>
    <lineage>
        <taxon>Eukaryota</taxon>
        <taxon>Viridiplantae</taxon>
        <taxon>Streptophyta</taxon>
        <taxon>Embryophyta</taxon>
        <taxon>Tracheophyta</taxon>
        <taxon>Spermatophyta</taxon>
        <taxon>Magnoliopsida</taxon>
        <taxon>eudicotyledons</taxon>
        <taxon>Gunneridae</taxon>
        <taxon>Pentapetalae</taxon>
        <taxon>rosids</taxon>
        <taxon>malvids</taxon>
        <taxon>Myrtales</taxon>
        <taxon>Lythraceae</taxon>
        <taxon>Punica</taxon>
    </lineage>
</organism>
<accession>A0A2I0JBJ6</accession>
<dbReference type="Proteomes" id="UP000233551">
    <property type="component" value="Unassembled WGS sequence"/>
</dbReference>
<sequence>MAAFSLVLDVWDKSSQKYGPIAVEEQKVNGYLNPNSINGCQNPKAVNGCQNPKAEGAGDTEVRVSAEELCNACKRSYFDSLSVGLRLCWGDVVAGATCCSSRDRGPCWLITSCEALRALNCRRAAWPLGNILLTCRRLASLLGGCLLICRSLLCLWGGVLIDLSWPILPLRRLLVDLLKACFTVRADYVASSVVGLAAGVAACWLAGGQPCRLGGFVLLEASVLWDWESKSVVVLIACGTCDPVIISKSQAYRDVLNDAIIALLVVQRARWLWTLLVRMTEMTYYSDLSANFNQGGSNVRRSPRLCWRELQPGMPQCTSWKYPLWVSDLRGGPGANVELGCPGLYCCVARGGCLVRSPSLIVFCASCMDPNVDSRRGPHVRFWIGGLGVSTFPGMLDGHA</sequence>
<proteinExistence type="predicted"/>
<dbReference type="EMBL" id="PGOL01001846">
    <property type="protein sequence ID" value="PKI53622.1"/>
    <property type="molecule type" value="Genomic_DNA"/>
</dbReference>
<dbReference type="AlphaFoldDB" id="A0A2I0JBJ6"/>